<dbReference type="PANTHER" id="PTHR42939">
    <property type="entry name" value="ABC TRANSPORTER ATP-BINDING PROTEIN ALBC-RELATED"/>
    <property type="match status" value="1"/>
</dbReference>
<evidence type="ECO:0000256" key="1">
    <source>
        <dbReference type="ARBA" id="ARBA00022448"/>
    </source>
</evidence>
<dbReference type="Pfam" id="PF00005">
    <property type="entry name" value="ABC_tran"/>
    <property type="match status" value="1"/>
</dbReference>
<comment type="caution">
    <text evidence="5">The sequence shown here is derived from an EMBL/GenBank/DDBJ whole genome shotgun (WGS) entry which is preliminary data.</text>
</comment>
<protein>
    <submittedName>
        <fullName evidence="5">ABC-2 type transport system ATP-binding protein</fullName>
    </submittedName>
</protein>
<evidence type="ECO:0000313" key="6">
    <source>
        <dbReference type="Proteomes" id="UP000245535"/>
    </source>
</evidence>
<evidence type="ECO:0000256" key="3">
    <source>
        <dbReference type="ARBA" id="ARBA00022840"/>
    </source>
</evidence>
<evidence type="ECO:0000313" key="5">
    <source>
        <dbReference type="EMBL" id="PWJ40834.1"/>
    </source>
</evidence>
<organism evidence="5 6">
    <name type="scientific">Sediminitomix flava</name>
    <dbReference type="NCBI Taxonomy" id="379075"/>
    <lineage>
        <taxon>Bacteria</taxon>
        <taxon>Pseudomonadati</taxon>
        <taxon>Bacteroidota</taxon>
        <taxon>Cytophagia</taxon>
        <taxon>Cytophagales</taxon>
        <taxon>Flammeovirgaceae</taxon>
        <taxon>Sediminitomix</taxon>
    </lineage>
</organism>
<dbReference type="InterPro" id="IPR051782">
    <property type="entry name" value="ABC_Transporter_VariousFunc"/>
</dbReference>
<dbReference type="InterPro" id="IPR003439">
    <property type="entry name" value="ABC_transporter-like_ATP-bd"/>
</dbReference>
<dbReference type="CDD" id="cd03230">
    <property type="entry name" value="ABC_DR_subfamily_A"/>
    <property type="match status" value="1"/>
</dbReference>
<proteinExistence type="predicted"/>
<dbReference type="SMART" id="SM00382">
    <property type="entry name" value="AAA"/>
    <property type="match status" value="1"/>
</dbReference>
<dbReference type="Gene3D" id="3.40.50.300">
    <property type="entry name" value="P-loop containing nucleotide triphosphate hydrolases"/>
    <property type="match status" value="1"/>
</dbReference>
<feature type="domain" description="ABC transporter" evidence="4">
    <location>
        <begin position="2"/>
        <end position="227"/>
    </location>
</feature>
<dbReference type="PROSITE" id="PS50893">
    <property type="entry name" value="ABC_TRANSPORTER_2"/>
    <property type="match status" value="1"/>
</dbReference>
<sequence>MIEINKLSFGYKRNKKLYDQLDLKLVSGNIYGLLGQNGAGKSTLFKIIMGLKFPKEGSCKVFGYESKERNPEVLQDIFLLAEEFYLPDLSITDYEKALAPFYPNYNPKQFRDCLTEFKVDWAGHLKELSYGQKKKVLIAFALATNCKIVLMDEPTNGLDIPSKSQFRKIIASNASEERIFIISTHQVRDLESLIDPIIIVDQGRVVFNQSCEQITDKLVFTRQQEMSVNNPLYYETAIGNDYVIGLNEEGVNSNINLELLFNGVTSEPQKFEEVFETLS</sequence>
<dbReference type="AlphaFoldDB" id="A0A315Z9G0"/>
<dbReference type="InterPro" id="IPR027417">
    <property type="entry name" value="P-loop_NTPase"/>
</dbReference>
<dbReference type="OrthoDB" id="9808363at2"/>
<dbReference type="SUPFAM" id="SSF52540">
    <property type="entry name" value="P-loop containing nucleoside triphosphate hydrolases"/>
    <property type="match status" value="1"/>
</dbReference>
<dbReference type="GO" id="GO:0016887">
    <property type="term" value="F:ATP hydrolysis activity"/>
    <property type="evidence" value="ECO:0007669"/>
    <property type="project" value="InterPro"/>
</dbReference>
<dbReference type="RefSeq" id="WP_109619619.1">
    <property type="nucleotide sequence ID" value="NZ_QGDO01000004.1"/>
</dbReference>
<dbReference type="GO" id="GO:0005524">
    <property type="term" value="F:ATP binding"/>
    <property type="evidence" value="ECO:0007669"/>
    <property type="project" value="UniProtKB-KW"/>
</dbReference>
<keyword evidence="2" id="KW-0547">Nucleotide-binding</keyword>
<dbReference type="PANTHER" id="PTHR42939:SF1">
    <property type="entry name" value="ABC TRANSPORTER ATP-BINDING PROTEIN ALBC-RELATED"/>
    <property type="match status" value="1"/>
</dbReference>
<dbReference type="Proteomes" id="UP000245535">
    <property type="component" value="Unassembled WGS sequence"/>
</dbReference>
<evidence type="ECO:0000256" key="2">
    <source>
        <dbReference type="ARBA" id="ARBA00022741"/>
    </source>
</evidence>
<reference evidence="5 6" key="1">
    <citation type="submission" date="2018-03" db="EMBL/GenBank/DDBJ databases">
        <title>Genomic Encyclopedia of Archaeal and Bacterial Type Strains, Phase II (KMG-II): from individual species to whole genera.</title>
        <authorList>
            <person name="Goeker M."/>
        </authorList>
    </citation>
    <scope>NUCLEOTIDE SEQUENCE [LARGE SCALE GENOMIC DNA]</scope>
    <source>
        <strain evidence="5 6">DSM 28229</strain>
    </source>
</reference>
<name>A0A315Z9G0_SEDFL</name>
<dbReference type="EMBL" id="QGDO01000004">
    <property type="protein sequence ID" value="PWJ40834.1"/>
    <property type="molecule type" value="Genomic_DNA"/>
</dbReference>
<keyword evidence="6" id="KW-1185">Reference proteome</keyword>
<accession>A0A315Z9G0</accession>
<gene>
    <name evidence="5" type="ORF">BC781_10493</name>
</gene>
<keyword evidence="3 5" id="KW-0067">ATP-binding</keyword>
<evidence type="ECO:0000259" key="4">
    <source>
        <dbReference type="PROSITE" id="PS50893"/>
    </source>
</evidence>
<dbReference type="InterPro" id="IPR003593">
    <property type="entry name" value="AAA+_ATPase"/>
</dbReference>
<keyword evidence="1" id="KW-0813">Transport</keyword>